<dbReference type="InterPro" id="IPR029044">
    <property type="entry name" value="Nucleotide-diphossugar_trans"/>
</dbReference>
<keyword evidence="1" id="KW-0175">Coiled coil</keyword>
<reference evidence="3 4" key="1">
    <citation type="submission" date="2024-11" db="EMBL/GenBank/DDBJ databases">
        <authorList>
            <person name="Heng Y.C."/>
            <person name="Lim A.C.H."/>
            <person name="Lee J.K.Y."/>
            <person name="Kittelmann S."/>
        </authorList>
    </citation>
    <scope>NUCLEOTIDE SEQUENCE [LARGE SCALE GENOMIC DNA]</scope>
    <source>
        <strain evidence="3 4">WILCCON 0114</strain>
    </source>
</reference>
<dbReference type="Pfam" id="PF00535">
    <property type="entry name" value="Glycos_transf_2"/>
    <property type="match status" value="1"/>
</dbReference>
<dbReference type="Gene3D" id="3.90.550.10">
    <property type="entry name" value="Spore Coat Polysaccharide Biosynthesis Protein SpsA, Chain A"/>
    <property type="match status" value="1"/>
</dbReference>
<feature type="coiled-coil region" evidence="1">
    <location>
        <begin position="221"/>
        <end position="248"/>
    </location>
</feature>
<dbReference type="PANTHER" id="PTHR22916">
    <property type="entry name" value="GLYCOSYLTRANSFERASE"/>
    <property type="match status" value="1"/>
</dbReference>
<evidence type="ECO:0000313" key="4">
    <source>
        <dbReference type="Proteomes" id="UP001623592"/>
    </source>
</evidence>
<feature type="domain" description="Glycosyltransferase 2-like" evidence="2">
    <location>
        <begin position="251"/>
        <end position="419"/>
    </location>
</feature>
<keyword evidence="3" id="KW-0808">Transferase</keyword>
<sequence>MQLDDTLFKRIKNIQSNPLLFDFCGGLPLSNCYLMAYLACYFNLKNYVEIGVYKGRSLFSVAQAFKDNKGKAYGIDPYSVNYAKEYDLDENLKKQINNFLNNINFEAIYAQVLNNINAFELSGIVEIIRRTSTEAAPYFRNVGIDMLYIDGNHDRKEVQADINNYTPFLRDGGIIVFNCINWPSVNYGYNQCKKDCIVLFETEGFGILIKKIKTQKNLDAAKSMSQKLQNLYLRLLEIENNREEEKINVNVGVLAYNHEQYIVQCLNSIIAQKGNFNLKIIICEDNSTDRTAQIIDNYIKNTPTSQNISFEYLRSKKNLGMVKNLKRLIRACSKSKYTALIDGDDFWTNEAKLQTHIEFMENHPECSMSFDNIIIMDFENKYILSNLQQQLKGNIFTTHDIASINIIGNLSCCFYYSKYFDKLPDKLFEMFVGDWMINIFYSQIGDIGNIRNAMTIYRKNIHGIWTGMDGYKAKKKTMAFIDDYNQFLNYTYDEEFTNLRNLMTQKIDNRYLENYDLVIIDDVFPHPLSGLRYQEFLSYLEHFNSMKVLSTGSNIHLLGNETLEELIISFKRRFPKTRGKLERFSSFNNINCKLLYFAFSENAILFVALAEERSIPFIFTLYPGTFCLNNAQVDNLLKRVISSPCFGKVIVTKQVFYDYLISKHFCNPEQIIFILDETSPLLKLNIIPTI</sequence>
<comment type="caution">
    <text evidence="3">The sequence shown here is derived from an EMBL/GenBank/DDBJ whole genome shotgun (WGS) entry which is preliminary data.</text>
</comment>
<dbReference type="PANTHER" id="PTHR22916:SF3">
    <property type="entry name" value="UDP-GLCNAC:BETAGAL BETA-1,3-N-ACETYLGLUCOSAMINYLTRANSFERASE-LIKE PROTEIN 1"/>
    <property type="match status" value="1"/>
</dbReference>
<organism evidence="3 4">
    <name type="scientific">Clostridium neuense</name>
    <dbReference type="NCBI Taxonomy" id="1728934"/>
    <lineage>
        <taxon>Bacteria</taxon>
        <taxon>Bacillati</taxon>
        <taxon>Bacillota</taxon>
        <taxon>Clostridia</taxon>
        <taxon>Eubacteriales</taxon>
        <taxon>Clostridiaceae</taxon>
        <taxon>Clostridium</taxon>
    </lineage>
</organism>
<dbReference type="GO" id="GO:0016757">
    <property type="term" value="F:glycosyltransferase activity"/>
    <property type="evidence" value="ECO:0007669"/>
    <property type="project" value="UniProtKB-KW"/>
</dbReference>
<dbReference type="InterPro" id="IPR029063">
    <property type="entry name" value="SAM-dependent_MTases_sf"/>
</dbReference>
<keyword evidence="4" id="KW-1185">Reference proteome</keyword>
<dbReference type="EMBL" id="JBJIAA010000002">
    <property type="protein sequence ID" value="MFL0249362.1"/>
    <property type="molecule type" value="Genomic_DNA"/>
</dbReference>
<dbReference type="InterPro" id="IPR001173">
    <property type="entry name" value="Glyco_trans_2-like"/>
</dbReference>
<name>A0ABW8TAX3_9CLOT</name>
<dbReference type="SUPFAM" id="SSF53448">
    <property type="entry name" value="Nucleotide-diphospho-sugar transferases"/>
    <property type="match status" value="1"/>
</dbReference>
<dbReference type="SUPFAM" id="SSF53335">
    <property type="entry name" value="S-adenosyl-L-methionine-dependent methyltransferases"/>
    <property type="match status" value="1"/>
</dbReference>
<evidence type="ECO:0000256" key="1">
    <source>
        <dbReference type="SAM" id="Coils"/>
    </source>
</evidence>
<dbReference type="Gene3D" id="3.40.50.150">
    <property type="entry name" value="Vaccinia Virus protein VP39"/>
    <property type="match status" value="1"/>
</dbReference>
<dbReference type="Pfam" id="PF13578">
    <property type="entry name" value="Methyltransf_24"/>
    <property type="match status" value="1"/>
</dbReference>
<dbReference type="EC" id="2.4.-.-" evidence="3"/>
<proteinExistence type="predicted"/>
<accession>A0ABW8TAX3</accession>
<dbReference type="Proteomes" id="UP001623592">
    <property type="component" value="Unassembled WGS sequence"/>
</dbReference>
<keyword evidence="3" id="KW-0328">Glycosyltransferase</keyword>
<protein>
    <submittedName>
        <fullName evidence="3">Glycosyltransferase</fullName>
        <ecNumber evidence="3">2.4.-.-</ecNumber>
    </submittedName>
</protein>
<evidence type="ECO:0000313" key="3">
    <source>
        <dbReference type="EMBL" id="MFL0249362.1"/>
    </source>
</evidence>
<dbReference type="RefSeq" id="WP_406786032.1">
    <property type="nucleotide sequence ID" value="NZ_JBJIAA010000002.1"/>
</dbReference>
<gene>
    <name evidence="3" type="ORF">ACJDT4_02930</name>
</gene>
<evidence type="ECO:0000259" key="2">
    <source>
        <dbReference type="Pfam" id="PF00535"/>
    </source>
</evidence>